<feature type="domain" description="FtsK" evidence="6">
    <location>
        <begin position="464"/>
        <end position="659"/>
    </location>
</feature>
<dbReference type="SUPFAM" id="SSF52540">
    <property type="entry name" value="P-loop containing nucleoside triphosphate hydrolases"/>
    <property type="match status" value="3"/>
</dbReference>
<sequence length="1325" mass="148747">MSILYQRSPRMKKSIESAQIEMLKPPEGPSRPVFSPLLFVWPSLLTVITVGVIIYLNITADKLGSHFTMYEGIALIVVLLTYTLPFAMYWARNRDFDQKQKERELKYSTILDKYKEEFETKASQQRELLLSVHRHPELAVDIVSERSAALWERSAGDADFLEVRAGTGSVPFHVEIKAPRKNEFVDDPLVDQAIGMQERYQYVPDCPVTLPLIEGGIIGLVGNGEEVRSLVRALIAQVTINHSPDEVKLAAFIGETEREHWDWMRYFPHLWNEGKDRRFIAANPIQIRELAEWLYQQLGPRIARQERSYGQVQKVDQPYYITLLTQDRLIEDEALYALLMNQEEGLNASVLVLADSTENLPRQCKLIVECKGTNAAYIFRKEDGVAVTQQMTVDRISLQQMDSLARRMAPIELKKSSAGEIPSALTLLELLGIKQLSDYDIAASWERNRFPQMLPVPLGVKAGGKTMHLQLHDKIERQGHGPHGLIAGTTGSGKSELLQSLVGSVAMEYHPHDVNFLLIDYKGGGMSNVLEAFPHVVGSLTNLDKQMIHRAKVSLRAELVRRQQILKDAGNLQHIDEYYLLQTGEPLPHLIVMIDEFAELKRDHPDFMDELISIAAIGRTLGLHLILATQKPSGVVDDKIWSNARFRICLRVQEESDSRDMLKVPDAAWITKSGRGYFQVGSGEVFEQLQFAWSSAPYLVEGKAPAEIFKLGLSGERVPLVLNESLPVSSAHHTSKQLQEVIRSVQQTAENLGITPLVGPWLPPLPEQIGPLEIYDEVENKEGLSAVVGLADDITGQQQLPLQIELDDGHLLIYGMPGSGKTTFIQTLIMSLAKRYSPESWVGYVVDMGRTMKEFASLPHIGNVITPEDQDRVSRLFRYLLLTSNERRQQFVQAGVKTAAEYRRSVNPQLPEIVVVIDDYYLFKGSFPAENEKLDLILREGAAAGIRVILSANRVGDILEKLRSSIPRCIAFQIADPGDYYYMGLRAAGGADIQQPPGRGHVKWESRVLEFQGSLPSPGENEIERAELLRYQIFELDRSWRGPRPEPIRELPVALTLDEVVQECVHSGIRAPLGIRVEDLKPFGADLELGPHFLVGAPMEAGKTLFLTSWLLSLAWNYPPEQLEIYTVDNRHSTNELAGLQGIPHIKGNCFGDKGLAEMVDKLFDHQGDVSDSVGMSYSPRATKLLMIDDADLLARQMQDFTLKDKLTGLIRKSRELGVHVIISGVPSDFPTFGVDWFTEIRNCQSGFLLGSRDANDLSFFRIPMSETQAGNGELPVLPPGQGYYVRRKYDKIKAALPFTNIEAKEEWINKIGEKWKVLVGEEVG</sequence>
<evidence type="ECO:0000256" key="1">
    <source>
        <dbReference type="ARBA" id="ARBA00022737"/>
    </source>
</evidence>
<dbReference type="SMART" id="SM00382">
    <property type="entry name" value="AAA"/>
    <property type="match status" value="2"/>
</dbReference>
<accession>A0A433X721</accession>
<dbReference type="Pfam" id="PF01580">
    <property type="entry name" value="FtsK_SpoIIIE"/>
    <property type="match status" value="3"/>
</dbReference>
<dbReference type="InterPro" id="IPR002543">
    <property type="entry name" value="FtsK_dom"/>
</dbReference>
<organism evidence="7 8">
    <name type="scientific">Paenibacillus zeisoli</name>
    <dbReference type="NCBI Taxonomy" id="2496267"/>
    <lineage>
        <taxon>Bacteria</taxon>
        <taxon>Bacillati</taxon>
        <taxon>Bacillota</taxon>
        <taxon>Bacilli</taxon>
        <taxon>Bacillales</taxon>
        <taxon>Paenibacillaceae</taxon>
        <taxon>Paenibacillus</taxon>
    </lineage>
</organism>
<feature type="binding site" evidence="4">
    <location>
        <begin position="815"/>
        <end position="822"/>
    </location>
    <ligand>
        <name>ATP</name>
        <dbReference type="ChEBI" id="CHEBI:30616"/>
    </ligand>
</feature>
<evidence type="ECO:0000256" key="5">
    <source>
        <dbReference type="SAM" id="Phobius"/>
    </source>
</evidence>
<dbReference type="OrthoDB" id="9807790at2"/>
<protein>
    <submittedName>
        <fullName evidence="7">Type VII secretion protein EssC</fullName>
    </submittedName>
</protein>
<reference evidence="7 8" key="1">
    <citation type="submission" date="2018-12" db="EMBL/GenBank/DDBJ databases">
        <authorList>
            <person name="Sun L."/>
            <person name="Chen Z."/>
        </authorList>
    </citation>
    <scope>NUCLEOTIDE SEQUENCE [LARGE SCALE GENOMIC DNA]</scope>
    <source>
        <strain evidence="7 8">3-5-3</strain>
    </source>
</reference>
<proteinExistence type="predicted"/>
<evidence type="ECO:0000259" key="6">
    <source>
        <dbReference type="PROSITE" id="PS50901"/>
    </source>
</evidence>
<gene>
    <name evidence="7" type="primary">essC</name>
    <name evidence="7" type="ORF">EJP77_13465</name>
</gene>
<keyword evidence="5" id="KW-0472">Membrane</keyword>
<feature type="domain" description="FtsK" evidence="6">
    <location>
        <begin position="1080"/>
        <end position="1257"/>
    </location>
</feature>
<feature type="transmembrane region" description="Helical" evidence="5">
    <location>
        <begin position="38"/>
        <end position="58"/>
    </location>
</feature>
<dbReference type="Proteomes" id="UP000272464">
    <property type="component" value="Unassembled WGS sequence"/>
</dbReference>
<dbReference type="PANTHER" id="PTHR22683">
    <property type="entry name" value="SPORULATION PROTEIN RELATED"/>
    <property type="match status" value="1"/>
</dbReference>
<feature type="domain" description="FtsK" evidence="6">
    <location>
        <begin position="799"/>
        <end position="981"/>
    </location>
</feature>
<dbReference type="GO" id="GO:0003677">
    <property type="term" value="F:DNA binding"/>
    <property type="evidence" value="ECO:0007669"/>
    <property type="project" value="InterPro"/>
</dbReference>
<dbReference type="Gene3D" id="3.40.50.300">
    <property type="entry name" value="P-loop containing nucleotide triphosphate hydrolases"/>
    <property type="match status" value="3"/>
</dbReference>
<dbReference type="GO" id="GO:0005524">
    <property type="term" value="F:ATP binding"/>
    <property type="evidence" value="ECO:0007669"/>
    <property type="project" value="UniProtKB-UniRule"/>
</dbReference>
<dbReference type="CDD" id="cd01127">
    <property type="entry name" value="TrwB_TraG_TraD_VirD4"/>
    <property type="match status" value="1"/>
</dbReference>
<keyword evidence="1" id="KW-0677">Repeat</keyword>
<evidence type="ECO:0000256" key="4">
    <source>
        <dbReference type="PROSITE-ProRule" id="PRU00289"/>
    </source>
</evidence>
<dbReference type="InterPro" id="IPR023839">
    <property type="entry name" value="Firmicutes_EssC_C"/>
</dbReference>
<dbReference type="PROSITE" id="PS50901">
    <property type="entry name" value="FTSK"/>
    <property type="match status" value="3"/>
</dbReference>
<evidence type="ECO:0000313" key="8">
    <source>
        <dbReference type="Proteomes" id="UP000272464"/>
    </source>
</evidence>
<dbReference type="PANTHER" id="PTHR22683:SF1">
    <property type="entry name" value="TYPE VII SECRETION SYSTEM PROTEIN ESSC"/>
    <property type="match status" value="1"/>
</dbReference>
<feature type="binding site" evidence="4">
    <location>
        <begin position="488"/>
        <end position="495"/>
    </location>
    <ligand>
        <name>ATP</name>
        <dbReference type="ChEBI" id="CHEBI:30616"/>
    </ligand>
</feature>
<dbReference type="GO" id="GO:0016020">
    <property type="term" value="C:membrane"/>
    <property type="evidence" value="ECO:0007669"/>
    <property type="project" value="UniProtKB-SubCell"/>
</dbReference>
<name>A0A433X721_9BACL</name>
<dbReference type="RefSeq" id="WP_127199769.1">
    <property type="nucleotide sequence ID" value="NZ_RZNX01000005.1"/>
</dbReference>
<dbReference type="InterPro" id="IPR050206">
    <property type="entry name" value="FtsK/SpoIIIE/SftA"/>
</dbReference>
<keyword evidence="8" id="KW-1185">Reference proteome</keyword>
<evidence type="ECO:0000313" key="7">
    <source>
        <dbReference type="EMBL" id="RUT29825.1"/>
    </source>
</evidence>
<dbReference type="NCBIfam" id="TIGR03928">
    <property type="entry name" value="T7_EssCb_Firm"/>
    <property type="match status" value="1"/>
</dbReference>
<feature type="transmembrane region" description="Helical" evidence="5">
    <location>
        <begin position="70"/>
        <end position="91"/>
    </location>
</feature>
<dbReference type="InterPro" id="IPR003593">
    <property type="entry name" value="AAA+_ATPase"/>
</dbReference>
<dbReference type="InterPro" id="IPR027417">
    <property type="entry name" value="P-loop_NTPase"/>
</dbReference>
<feature type="binding site" evidence="4">
    <location>
        <begin position="1097"/>
        <end position="1104"/>
    </location>
    <ligand>
        <name>ATP</name>
        <dbReference type="ChEBI" id="CHEBI:30616"/>
    </ligand>
</feature>
<evidence type="ECO:0000256" key="2">
    <source>
        <dbReference type="ARBA" id="ARBA00022741"/>
    </source>
</evidence>
<comment type="caution">
    <text evidence="7">The sequence shown here is derived from an EMBL/GenBank/DDBJ whole genome shotgun (WGS) entry which is preliminary data.</text>
</comment>
<keyword evidence="5" id="KW-0812">Transmembrane</keyword>
<dbReference type="EMBL" id="RZNX01000005">
    <property type="protein sequence ID" value="RUT29825.1"/>
    <property type="molecule type" value="Genomic_DNA"/>
</dbReference>
<evidence type="ECO:0000256" key="3">
    <source>
        <dbReference type="ARBA" id="ARBA00022840"/>
    </source>
</evidence>
<keyword evidence="2 4" id="KW-0547">Nucleotide-binding</keyword>
<keyword evidence="3 4" id="KW-0067">ATP-binding</keyword>
<keyword evidence="5" id="KW-1133">Transmembrane helix</keyword>